<sequence length="131" mass="13915">MPQPPTIPLAIMLFSTVLLAYYFFFSSPTMSTAVAGAAGSGSGRWKEVRKSNVVGFFAQDLEGTDPAGFDWVCCCPSGTALYFYEAGLIGEGRGRLRVVLGCWMSLLWLGKGRRGRRGRGSGGGFGGLSMG</sequence>
<protein>
    <submittedName>
        <fullName evidence="2">Uncharacterized protein</fullName>
    </submittedName>
</protein>
<evidence type="ECO:0000313" key="2">
    <source>
        <dbReference type="EMBL" id="RPA98593.1"/>
    </source>
</evidence>
<dbReference type="EMBL" id="ML120394">
    <property type="protein sequence ID" value="RPA98593.1"/>
    <property type="molecule type" value="Genomic_DNA"/>
</dbReference>
<name>A0A3N4JK22_9PEZI</name>
<evidence type="ECO:0000313" key="3">
    <source>
        <dbReference type="Proteomes" id="UP000276215"/>
    </source>
</evidence>
<reference evidence="2 3" key="1">
    <citation type="journal article" date="2018" name="Nat. Ecol. Evol.">
        <title>Pezizomycetes genomes reveal the molecular basis of ectomycorrhizal truffle lifestyle.</title>
        <authorList>
            <person name="Murat C."/>
            <person name="Payen T."/>
            <person name="Noel B."/>
            <person name="Kuo A."/>
            <person name="Morin E."/>
            <person name="Chen J."/>
            <person name="Kohler A."/>
            <person name="Krizsan K."/>
            <person name="Balestrini R."/>
            <person name="Da Silva C."/>
            <person name="Montanini B."/>
            <person name="Hainaut M."/>
            <person name="Levati E."/>
            <person name="Barry K.W."/>
            <person name="Belfiori B."/>
            <person name="Cichocki N."/>
            <person name="Clum A."/>
            <person name="Dockter R.B."/>
            <person name="Fauchery L."/>
            <person name="Guy J."/>
            <person name="Iotti M."/>
            <person name="Le Tacon F."/>
            <person name="Lindquist E.A."/>
            <person name="Lipzen A."/>
            <person name="Malagnac F."/>
            <person name="Mello A."/>
            <person name="Molinier V."/>
            <person name="Miyauchi S."/>
            <person name="Poulain J."/>
            <person name="Riccioni C."/>
            <person name="Rubini A."/>
            <person name="Sitrit Y."/>
            <person name="Splivallo R."/>
            <person name="Traeger S."/>
            <person name="Wang M."/>
            <person name="Zifcakova L."/>
            <person name="Wipf D."/>
            <person name="Zambonelli A."/>
            <person name="Paolocci F."/>
            <person name="Nowrousian M."/>
            <person name="Ottonello S."/>
            <person name="Baldrian P."/>
            <person name="Spatafora J.W."/>
            <person name="Henrissat B."/>
            <person name="Nagy L.G."/>
            <person name="Aury J.M."/>
            <person name="Wincker P."/>
            <person name="Grigoriev I.V."/>
            <person name="Bonfante P."/>
            <person name="Martin F.M."/>
        </authorList>
    </citation>
    <scope>NUCLEOTIDE SEQUENCE [LARGE SCALE GENOMIC DNA]</scope>
    <source>
        <strain evidence="2 3">120613-1</strain>
    </source>
</reference>
<proteinExistence type="predicted"/>
<keyword evidence="1" id="KW-0472">Membrane</keyword>
<keyword evidence="3" id="KW-1185">Reference proteome</keyword>
<feature type="transmembrane region" description="Helical" evidence="1">
    <location>
        <begin position="6"/>
        <end position="24"/>
    </location>
</feature>
<dbReference type="AlphaFoldDB" id="A0A3N4JK22"/>
<gene>
    <name evidence="2" type="ORF">L873DRAFT_1014661</name>
</gene>
<evidence type="ECO:0000256" key="1">
    <source>
        <dbReference type="SAM" id="Phobius"/>
    </source>
</evidence>
<organism evidence="2 3">
    <name type="scientific">Choiromyces venosus 120613-1</name>
    <dbReference type="NCBI Taxonomy" id="1336337"/>
    <lineage>
        <taxon>Eukaryota</taxon>
        <taxon>Fungi</taxon>
        <taxon>Dikarya</taxon>
        <taxon>Ascomycota</taxon>
        <taxon>Pezizomycotina</taxon>
        <taxon>Pezizomycetes</taxon>
        <taxon>Pezizales</taxon>
        <taxon>Tuberaceae</taxon>
        <taxon>Choiromyces</taxon>
    </lineage>
</organism>
<keyword evidence="1" id="KW-0812">Transmembrane</keyword>
<dbReference type="Proteomes" id="UP000276215">
    <property type="component" value="Unassembled WGS sequence"/>
</dbReference>
<accession>A0A3N4JK22</accession>
<keyword evidence="1" id="KW-1133">Transmembrane helix</keyword>